<evidence type="ECO:0000313" key="1">
    <source>
        <dbReference type="EMBL" id="CAH0562798.1"/>
    </source>
</evidence>
<dbReference type="Proteomes" id="UP001154078">
    <property type="component" value="Chromosome 8"/>
</dbReference>
<accession>A0A9P0FM14</accession>
<evidence type="ECO:0000313" key="2">
    <source>
        <dbReference type="Proteomes" id="UP001154078"/>
    </source>
</evidence>
<organism evidence="1 2">
    <name type="scientific">Brassicogethes aeneus</name>
    <name type="common">Rape pollen beetle</name>
    <name type="synonym">Meligethes aeneus</name>
    <dbReference type="NCBI Taxonomy" id="1431903"/>
    <lineage>
        <taxon>Eukaryota</taxon>
        <taxon>Metazoa</taxon>
        <taxon>Ecdysozoa</taxon>
        <taxon>Arthropoda</taxon>
        <taxon>Hexapoda</taxon>
        <taxon>Insecta</taxon>
        <taxon>Pterygota</taxon>
        <taxon>Neoptera</taxon>
        <taxon>Endopterygota</taxon>
        <taxon>Coleoptera</taxon>
        <taxon>Polyphaga</taxon>
        <taxon>Cucujiformia</taxon>
        <taxon>Nitidulidae</taxon>
        <taxon>Meligethinae</taxon>
        <taxon>Brassicogethes</taxon>
    </lineage>
</organism>
<reference evidence="1" key="1">
    <citation type="submission" date="2021-12" db="EMBL/GenBank/DDBJ databases">
        <authorList>
            <person name="King R."/>
        </authorList>
    </citation>
    <scope>NUCLEOTIDE SEQUENCE</scope>
</reference>
<dbReference type="AlphaFoldDB" id="A0A9P0FM14"/>
<dbReference type="OrthoDB" id="6783106at2759"/>
<sequence>MLIYSLEIASNSLDTKDIGKCLWEYVATMALISATEVSEILIGNEFYCLLVILTTICITQMEVFEYELPNLSDANLSYEDLLVREAKSYLGWTLGWENVGCLEEDIDILEEEPLGDTNWKISINGLRNAEKQDIVKRLTYCSTWEESFIWLKGCSDPYFAYCTLCNTKFRIDGQGVSQVKSHQKGQKHENFEKMRSGNSRQSTFKVNSSNQQVELSSGNFVLTDAKQILKAEIIWCLKVCKNNSSFASNNENNVIFQLMFPDSNIAKNYNMSETKCKYVIEFEIAKFVKEMLIKDVKNSPYTFKFDETTTSQVKKQFDGYVQYFSTRHQKDLHFFFKLSSSRREDYKFATLHSEIESQFMLKHVNTRWLSLKKVLSRIIEQFANLKEYFLKFIPDQKNFAREVGSTDRYKRIKLKLTDQKTEAYLSFAIYIGDLMEAFEQKFQGEEPLVYALHTSINELFLKIMDKFVKKEKLDNSTLGQVNVENSNNQKSAFDIDLDFRTKQFLAKMEGNYLSSIKILRIEFKLCLVKIAKYLQEKLPWESKTLKQLTHLHPKFKLEKESVASIEALAKLLTEVLPNFHSVFGLPNRDVYKFIEQVKMEFRAFQHDTTEYNHSRLDVFWNEMKQKKDLVGANKYFLLSSVALTFLSLSHSNATAERGFSFNKFILENKLSLKENTETVYI</sequence>
<dbReference type="EMBL" id="OV121139">
    <property type="protein sequence ID" value="CAH0562798.1"/>
    <property type="molecule type" value="Genomic_DNA"/>
</dbReference>
<proteinExistence type="predicted"/>
<protein>
    <submittedName>
        <fullName evidence="1">Uncharacterized protein</fullName>
    </submittedName>
</protein>
<dbReference type="PANTHER" id="PTHR37162">
    <property type="entry name" value="HAT FAMILY DIMERISATION DOMAINCONTAINING PROTEIN-RELATED"/>
    <property type="match status" value="1"/>
</dbReference>
<name>A0A9P0FM14_BRAAE</name>
<gene>
    <name evidence="1" type="ORF">MELIAE_LOCUS11818</name>
</gene>
<keyword evidence="2" id="KW-1185">Reference proteome</keyword>
<dbReference type="PANTHER" id="PTHR37162:SF11">
    <property type="match status" value="1"/>
</dbReference>